<dbReference type="STRING" id="866895.HBHAL_3883"/>
<comment type="function">
    <text evidence="8">Catalyzes the reversible isomerization of glucose-6-phosphate to fructose-6-phosphate.</text>
</comment>
<protein>
    <recommendedName>
        <fullName evidence="8">Glucose-6-phosphate isomerase</fullName>
        <shortName evidence="8">GPI</shortName>
        <ecNumber evidence="8">5.3.1.9</ecNumber>
    </recommendedName>
    <alternativeName>
        <fullName evidence="8">Phosphoglucose isomerase</fullName>
        <shortName evidence="8">PGI</shortName>
    </alternativeName>
    <alternativeName>
        <fullName evidence="8">Phosphohexose isomerase</fullName>
        <shortName evidence="8">PHI</shortName>
    </alternativeName>
</protein>
<name>I0JQ05_HALH3</name>
<dbReference type="InterPro" id="IPR035476">
    <property type="entry name" value="SIS_PGI_1"/>
</dbReference>
<dbReference type="RefSeq" id="WP_014644114.1">
    <property type="nucleotide sequence ID" value="NC_017668.1"/>
</dbReference>
<dbReference type="InterPro" id="IPR001672">
    <property type="entry name" value="G6P_Isomerase"/>
</dbReference>
<gene>
    <name evidence="8 10" type="primary">pgi</name>
    <name evidence="10" type="ordered locus">HBHAL_3883</name>
</gene>
<dbReference type="CDD" id="cd05016">
    <property type="entry name" value="SIS_PGI_2"/>
    <property type="match status" value="1"/>
</dbReference>
<dbReference type="UniPathway" id="UPA00109">
    <property type="reaction ID" value="UER00181"/>
</dbReference>
<evidence type="ECO:0000313" key="10">
    <source>
        <dbReference type="EMBL" id="CCG46225.1"/>
    </source>
</evidence>
<evidence type="ECO:0000256" key="3">
    <source>
        <dbReference type="ARBA" id="ARBA00022432"/>
    </source>
</evidence>
<dbReference type="PANTHER" id="PTHR11469:SF1">
    <property type="entry name" value="GLUCOSE-6-PHOSPHATE ISOMERASE"/>
    <property type="match status" value="1"/>
</dbReference>
<keyword evidence="3 8" id="KW-0312">Gluconeogenesis</keyword>
<dbReference type="FunFam" id="3.40.50.10490:FF:000016">
    <property type="entry name" value="Glucose-6-phosphate isomerase"/>
    <property type="match status" value="1"/>
</dbReference>
<evidence type="ECO:0000256" key="6">
    <source>
        <dbReference type="ARBA" id="ARBA00023235"/>
    </source>
</evidence>
<evidence type="ECO:0000256" key="1">
    <source>
        <dbReference type="ARBA" id="ARBA00004926"/>
    </source>
</evidence>
<keyword evidence="6 8" id="KW-0413">Isomerase</keyword>
<evidence type="ECO:0000256" key="5">
    <source>
        <dbReference type="ARBA" id="ARBA00023152"/>
    </source>
</evidence>
<dbReference type="GO" id="GO:0006094">
    <property type="term" value="P:gluconeogenesis"/>
    <property type="evidence" value="ECO:0007669"/>
    <property type="project" value="UniProtKB-UniRule"/>
</dbReference>
<dbReference type="NCBIfam" id="NF010697">
    <property type="entry name" value="PRK14097.1"/>
    <property type="match status" value="1"/>
</dbReference>
<keyword evidence="11" id="KW-1185">Reference proteome</keyword>
<dbReference type="GO" id="GO:0051156">
    <property type="term" value="P:glucose 6-phosphate metabolic process"/>
    <property type="evidence" value="ECO:0007669"/>
    <property type="project" value="TreeGrafter"/>
</dbReference>
<evidence type="ECO:0000256" key="4">
    <source>
        <dbReference type="ARBA" id="ARBA00022490"/>
    </source>
</evidence>
<accession>I0JQ05</accession>
<comment type="similarity">
    <text evidence="2 8 9">Belongs to the GPI family.</text>
</comment>
<proteinExistence type="inferred from homology"/>
<dbReference type="HOGENOM" id="CLU_037303_0_1_9"/>
<dbReference type="PROSITE" id="PS00174">
    <property type="entry name" value="P_GLUCOSE_ISOMERASE_2"/>
    <property type="match status" value="1"/>
</dbReference>
<reference evidence="10 11" key="1">
    <citation type="journal article" date="2013" name="Environ. Microbiol.">
        <title>Chloride and organic osmolytes: a hybrid strategy to cope with elevated salinities by the moderately halophilic, chloride-dependent bacterium Halobacillus halophilus.</title>
        <authorList>
            <person name="Saum S.H."/>
            <person name="Pfeiffer F."/>
            <person name="Palm P."/>
            <person name="Rampp M."/>
            <person name="Schuster S.C."/>
            <person name="Muller V."/>
            <person name="Oesterhelt D."/>
        </authorList>
    </citation>
    <scope>NUCLEOTIDE SEQUENCE [LARGE SCALE GENOMIC DNA]</scope>
    <source>
        <strain evidence="11">ATCC 35676 / DSM 2266 / JCM 20832 / KCTC 3685 / LMG 17431 / NBRC 102448 / NCIMB 2269</strain>
    </source>
</reference>
<evidence type="ECO:0000256" key="7">
    <source>
        <dbReference type="ARBA" id="ARBA00029321"/>
    </source>
</evidence>
<evidence type="ECO:0000313" key="11">
    <source>
        <dbReference type="Proteomes" id="UP000007397"/>
    </source>
</evidence>
<dbReference type="HAMAP" id="MF_00473">
    <property type="entry name" value="G6P_isomerase"/>
    <property type="match status" value="1"/>
</dbReference>
<feature type="active site" evidence="8">
    <location>
        <position position="425"/>
    </location>
</feature>
<dbReference type="InterPro" id="IPR018189">
    <property type="entry name" value="Phosphoglucose_isomerase_CS"/>
</dbReference>
<comment type="pathway">
    <text evidence="1 8 9">Carbohydrate degradation; glycolysis; D-glyceraldehyde 3-phosphate and glycerone phosphate from D-glucose: step 2/4.</text>
</comment>
<dbReference type="PANTHER" id="PTHR11469">
    <property type="entry name" value="GLUCOSE-6-PHOSPHATE ISOMERASE"/>
    <property type="match status" value="1"/>
</dbReference>
<dbReference type="PATRIC" id="fig|866895.3.peg.2910"/>
<dbReference type="InterPro" id="IPR035482">
    <property type="entry name" value="SIS_PGI_2"/>
</dbReference>
<dbReference type="PROSITE" id="PS51463">
    <property type="entry name" value="P_GLUCOSE_ISOMERASE_3"/>
    <property type="match status" value="1"/>
</dbReference>
<dbReference type="FunFam" id="3.40.50.10490:FF:000015">
    <property type="entry name" value="Glucose-6-phosphate isomerase"/>
    <property type="match status" value="1"/>
</dbReference>
<dbReference type="KEGG" id="hhd:HBHAL_3883"/>
<dbReference type="GO" id="GO:0005829">
    <property type="term" value="C:cytosol"/>
    <property type="evidence" value="ECO:0007669"/>
    <property type="project" value="TreeGrafter"/>
</dbReference>
<dbReference type="UniPathway" id="UPA00138"/>
<dbReference type="Proteomes" id="UP000007397">
    <property type="component" value="Chromosome"/>
</dbReference>
<organism evidence="10 11">
    <name type="scientific">Halobacillus halophilus (strain ATCC 35676 / DSM 2266 / JCM 20832 / KCTC 3685 / LMG 17431 / NBRC 102448 / NCIMB 2269)</name>
    <name type="common">Sporosarcina halophila</name>
    <dbReference type="NCBI Taxonomy" id="866895"/>
    <lineage>
        <taxon>Bacteria</taxon>
        <taxon>Bacillati</taxon>
        <taxon>Bacillota</taxon>
        <taxon>Bacilli</taxon>
        <taxon>Bacillales</taxon>
        <taxon>Bacillaceae</taxon>
        <taxon>Halobacillus</taxon>
    </lineage>
</organism>
<comment type="pathway">
    <text evidence="8">Carbohydrate biosynthesis; gluconeogenesis.</text>
</comment>
<dbReference type="PRINTS" id="PR00662">
    <property type="entry name" value="G6PISOMERASE"/>
</dbReference>
<evidence type="ECO:0000256" key="9">
    <source>
        <dbReference type="RuleBase" id="RU000612"/>
    </source>
</evidence>
<dbReference type="InterPro" id="IPR046348">
    <property type="entry name" value="SIS_dom_sf"/>
</dbReference>
<dbReference type="Gene3D" id="3.40.50.10490">
    <property type="entry name" value="Glucose-6-phosphate isomerase like protein, domain 1"/>
    <property type="match status" value="3"/>
</dbReference>
<keyword evidence="4 8" id="KW-0963">Cytoplasm</keyword>
<dbReference type="GO" id="GO:0097367">
    <property type="term" value="F:carbohydrate derivative binding"/>
    <property type="evidence" value="ECO:0007669"/>
    <property type="project" value="InterPro"/>
</dbReference>
<sequence length="448" mass="50302">MTHVRFDYEKALPFLGEHELDYMQDAVTLAHEALHEKKGAGSEFLGWLDLPEDYDKEEFERIHQSAEKIKSDSDVLLVIGIGGSYLGARAALEMLNHSFYNELASEDRNTPQVFFVGNSISAPYMNELFDVLKNKDVSINVISKSGTTTEPAIAFRLFRKFLEEKYGVEEARKRIYATTDKEKGALKTLASEQGYETFVVPDDVGGRYSVLTAVGLLPIAASGIDINEMMKGAQSARQELSSSKLSENPAYQYAAVRNVLYNKGKTIEMLVNYEPSLQYFGEWWKQLFGESEGKDQKGIFPASANFSTDLHSLGQYVQDGRKDLFETVLNVEQPASDITIEEDEQNLDGLNYLAGKTVDQVNEKAYQGTMLAHTDGQVPNLILNLPERNAYTFGYLVYFFEKACAISGYLLGVNPFDQPGVEAYKKNMFALLGKPGFEEEKEQLEKRL</sequence>
<dbReference type="CDD" id="cd05015">
    <property type="entry name" value="SIS_PGI_1"/>
    <property type="match status" value="1"/>
</dbReference>
<feature type="active site" description="Proton donor" evidence="8">
    <location>
        <position position="290"/>
    </location>
</feature>
<dbReference type="Pfam" id="PF00342">
    <property type="entry name" value="PGI"/>
    <property type="match status" value="1"/>
</dbReference>
<dbReference type="SUPFAM" id="SSF53697">
    <property type="entry name" value="SIS domain"/>
    <property type="match status" value="1"/>
</dbReference>
<dbReference type="GO" id="GO:0048029">
    <property type="term" value="F:monosaccharide binding"/>
    <property type="evidence" value="ECO:0007669"/>
    <property type="project" value="TreeGrafter"/>
</dbReference>
<comment type="caution">
    <text evidence="8">Lacks conserved residue(s) required for the propagation of feature annotation.</text>
</comment>
<keyword evidence="5 8" id="KW-0324">Glycolysis</keyword>
<dbReference type="AlphaFoldDB" id="I0JQ05"/>
<dbReference type="PROSITE" id="PS00765">
    <property type="entry name" value="P_GLUCOSE_ISOMERASE_1"/>
    <property type="match status" value="1"/>
</dbReference>
<comment type="catalytic activity">
    <reaction evidence="7 8 9">
        <text>alpha-D-glucose 6-phosphate = beta-D-fructose 6-phosphate</text>
        <dbReference type="Rhea" id="RHEA:11816"/>
        <dbReference type="ChEBI" id="CHEBI:57634"/>
        <dbReference type="ChEBI" id="CHEBI:58225"/>
        <dbReference type="EC" id="5.3.1.9"/>
    </reaction>
</comment>
<evidence type="ECO:0000256" key="8">
    <source>
        <dbReference type="HAMAP-Rule" id="MF_00473"/>
    </source>
</evidence>
<dbReference type="GO" id="GO:0006096">
    <property type="term" value="P:glycolytic process"/>
    <property type="evidence" value="ECO:0007669"/>
    <property type="project" value="UniProtKB-UniRule"/>
</dbReference>
<dbReference type="EMBL" id="HE717023">
    <property type="protein sequence ID" value="CCG46225.1"/>
    <property type="molecule type" value="Genomic_DNA"/>
</dbReference>
<dbReference type="GO" id="GO:0004347">
    <property type="term" value="F:glucose-6-phosphate isomerase activity"/>
    <property type="evidence" value="ECO:0007669"/>
    <property type="project" value="UniProtKB-UniRule"/>
</dbReference>
<comment type="subcellular location">
    <subcellularLocation>
        <location evidence="8">Cytoplasm</location>
    </subcellularLocation>
</comment>
<dbReference type="EC" id="5.3.1.9" evidence="8"/>
<dbReference type="eggNOG" id="COG0166">
    <property type="taxonomic scope" value="Bacteria"/>
</dbReference>
<evidence type="ECO:0000256" key="2">
    <source>
        <dbReference type="ARBA" id="ARBA00006604"/>
    </source>
</evidence>